<keyword evidence="1" id="KW-0067">ATP-binding</keyword>
<evidence type="ECO:0000313" key="1">
    <source>
        <dbReference type="EMBL" id="PIQ66911.1"/>
    </source>
</evidence>
<reference evidence="1 2" key="1">
    <citation type="submission" date="2017-09" db="EMBL/GenBank/DDBJ databases">
        <title>Depth-based differentiation of microbial function through sediment-hosted aquifers and enrichment of novel symbionts in the deep terrestrial subsurface.</title>
        <authorList>
            <person name="Probst A.J."/>
            <person name="Ladd B."/>
            <person name="Jarett J.K."/>
            <person name="Geller-Mcgrath D.E."/>
            <person name="Sieber C.M."/>
            <person name="Emerson J.B."/>
            <person name="Anantharaman K."/>
            <person name="Thomas B.C."/>
            <person name="Malmstrom R."/>
            <person name="Stieglmeier M."/>
            <person name="Klingl A."/>
            <person name="Woyke T."/>
            <person name="Ryan C.M."/>
            <person name="Banfield J.F."/>
        </authorList>
    </citation>
    <scope>NUCLEOTIDE SEQUENCE [LARGE SCALE GENOMIC DNA]</scope>
    <source>
        <strain evidence="1">CG11_big_fil_rev_8_21_14_0_20_40_24</strain>
    </source>
</reference>
<keyword evidence="1" id="KW-0547">Nucleotide-binding</keyword>
<dbReference type="EMBL" id="PCVC01000048">
    <property type="protein sequence ID" value="PIQ66911.1"/>
    <property type="molecule type" value="Genomic_DNA"/>
</dbReference>
<evidence type="ECO:0000313" key="2">
    <source>
        <dbReference type="Proteomes" id="UP000229834"/>
    </source>
</evidence>
<organism evidence="1 2">
    <name type="scientific">Candidatus Zambryskibacteria bacterium CG11_big_fil_rev_8_21_14_0_20_40_24</name>
    <dbReference type="NCBI Taxonomy" id="1975116"/>
    <lineage>
        <taxon>Bacteria</taxon>
        <taxon>Candidatus Zambryskiibacteriota</taxon>
    </lineage>
</organism>
<dbReference type="Proteomes" id="UP000229834">
    <property type="component" value="Unassembled WGS sequence"/>
</dbReference>
<comment type="caution">
    <text evidence="1">The sequence shown here is derived from an EMBL/GenBank/DDBJ whole genome shotgun (WGS) entry which is preliminary data.</text>
</comment>
<dbReference type="AlphaFoldDB" id="A0A2H0K6N2"/>
<accession>A0A2H0K6N2</accession>
<dbReference type="GO" id="GO:0005524">
    <property type="term" value="F:ATP binding"/>
    <property type="evidence" value="ECO:0007669"/>
    <property type="project" value="UniProtKB-KW"/>
</dbReference>
<name>A0A2H0K6N2_9BACT</name>
<proteinExistence type="predicted"/>
<gene>
    <name evidence="1" type="ORF">COV95_01605</name>
</gene>
<protein>
    <submittedName>
        <fullName evidence="1">ABC transporter ATP-binding protein</fullName>
    </submittedName>
</protein>
<sequence>MVFWWEVKQKIEKVNILKNIILLVFENQFELASTFLRFQEHYESPEFRGRVFTLDEYKEWYIKQKGSFSYYTDWNGFNIPSHIISPFKEGKFDPLSEKELGLINVLKEETGNFYIIGVHKELELPRRQQNLKHEVAHGLFYTNPQYKTEVQNILSKYDLTDLKKWLKSINGYHDGVLEDECHAFSLTGSTKLPIQIPLELNKSLESIFADFTKSVNLNQQLS</sequence>